<feature type="transmembrane region" description="Helical" evidence="9">
    <location>
        <begin position="119"/>
        <end position="138"/>
    </location>
</feature>
<feature type="transmembrane region" description="Helical" evidence="9">
    <location>
        <begin position="177"/>
        <end position="193"/>
    </location>
</feature>
<protein>
    <submittedName>
        <fullName evidence="12">Cation transporter</fullName>
    </submittedName>
</protein>
<dbReference type="GO" id="GO:0005886">
    <property type="term" value="C:plasma membrane"/>
    <property type="evidence" value="ECO:0007669"/>
    <property type="project" value="TreeGrafter"/>
</dbReference>
<dbReference type="EMBL" id="CP021236">
    <property type="protein sequence ID" value="ARS38162.1"/>
    <property type="molecule type" value="Genomic_DNA"/>
</dbReference>
<keyword evidence="12" id="KW-0614">Plasmid</keyword>
<feature type="transmembrane region" description="Helical" evidence="9">
    <location>
        <begin position="150"/>
        <end position="171"/>
    </location>
</feature>
<evidence type="ECO:0000256" key="2">
    <source>
        <dbReference type="ARBA" id="ARBA00008873"/>
    </source>
</evidence>
<organism evidence="12 13">
    <name type="scientific">Pontibacter actiniarum</name>
    <dbReference type="NCBI Taxonomy" id="323450"/>
    <lineage>
        <taxon>Bacteria</taxon>
        <taxon>Pseudomonadati</taxon>
        <taxon>Bacteroidota</taxon>
        <taxon>Cytophagia</taxon>
        <taxon>Cytophagales</taxon>
        <taxon>Hymenobacteraceae</taxon>
        <taxon>Pontibacter</taxon>
    </lineage>
</organism>
<dbReference type="InterPro" id="IPR002524">
    <property type="entry name" value="Cation_efflux"/>
</dbReference>
<evidence type="ECO:0000256" key="7">
    <source>
        <dbReference type="ARBA" id="ARBA00023065"/>
    </source>
</evidence>
<feature type="transmembrane region" description="Helical" evidence="9">
    <location>
        <begin position="79"/>
        <end position="103"/>
    </location>
</feature>
<dbReference type="PANTHER" id="PTHR11562:SF17">
    <property type="entry name" value="RE54080P-RELATED"/>
    <property type="match status" value="1"/>
</dbReference>
<keyword evidence="8 9" id="KW-0472">Membrane</keyword>
<geneLocation type="plasmid" evidence="12 13">
    <name>unnamed</name>
</geneLocation>
<evidence type="ECO:0000313" key="12">
    <source>
        <dbReference type="EMBL" id="ARS38162.1"/>
    </source>
</evidence>
<dbReference type="Pfam" id="PF16916">
    <property type="entry name" value="ZT_dimer"/>
    <property type="match status" value="1"/>
</dbReference>
<evidence type="ECO:0000256" key="1">
    <source>
        <dbReference type="ARBA" id="ARBA00004141"/>
    </source>
</evidence>
<gene>
    <name evidence="12" type="ORF">CA264_21135</name>
</gene>
<dbReference type="SUPFAM" id="SSF161111">
    <property type="entry name" value="Cation efflux protein transmembrane domain-like"/>
    <property type="match status" value="1"/>
</dbReference>
<keyword evidence="3" id="KW-0813">Transport</keyword>
<dbReference type="SUPFAM" id="SSF160240">
    <property type="entry name" value="Cation efflux protein cytoplasmic domain-like"/>
    <property type="match status" value="1"/>
</dbReference>
<accession>A0A1X9YZF1</accession>
<feature type="domain" description="Cation efflux protein cytoplasmic" evidence="11">
    <location>
        <begin position="212"/>
        <end position="288"/>
    </location>
</feature>
<dbReference type="STRING" id="709015.GCA_000472485_00033"/>
<evidence type="ECO:0000259" key="10">
    <source>
        <dbReference type="Pfam" id="PF01545"/>
    </source>
</evidence>
<dbReference type="AlphaFoldDB" id="A0A1X9YZF1"/>
<feature type="transmembrane region" description="Helical" evidence="9">
    <location>
        <begin position="20"/>
        <end position="44"/>
    </location>
</feature>
<dbReference type="InterPro" id="IPR027469">
    <property type="entry name" value="Cation_efflux_TMD_sf"/>
</dbReference>
<comment type="subcellular location">
    <subcellularLocation>
        <location evidence="1">Membrane</location>
        <topology evidence="1">Multi-pass membrane protein</topology>
    </subcellularLocation>
</comment>
<evidence type="ECO:0000256" key="4">
    <source>
        <dbReference type="ARBA" id="ARBA00022692"/>
    </source>
</evidence>
<dbReference type="NCBIfam" id="TIGR01297">
    <property type="entry name" value="CDF"/>
    <property type="match status" value="1"/>
</dbReference>
<dbReference type="Proteomes" id="UP000266292">
    <property type="component" value="Plasmid unnamed"/>
</dbReference>
<comment type="similarity">
    <text evidence="2">Belongs to the cation diffusion facilitator (CDF) transporter (TC 2.A.4) family. SLC30A subfamily.</text>
</comment>
<keyword evidence="5" id="KW-0862">Zinc</keyword>
<dbReference type="InterPro" id="IPR036837">
    <property type="entry name" value="Cation_efflux_CTD_sf"/>
</dbReference>
<evidence type="ECO:0000256" key="8">
    <source>
        <dbReference type="ARBA" id="ARBA00023136"/>
    </source>
</evidence>
<dbReference type="KEGG" id="pact:CA264_21135"/>
<dbReference type="InterPro" id="IPR058533">
    <property type="entry name" value="Cation_efflux_TM"/>
</dbReference>
<evidence type="ECO:0000256" key="5">
    <source>
        <dbReference type="ARBA" id="ARBA00022906"/>
    </source>
</evidence>
<keyword evidence="6 9" id="KW-1133">Transmembrane helix</keyword>
<keyword evidence="4 9" id="KW-0812">Transmembrane</keyword>
<dbReference type="InterPro" id="IPR027470">
    <property type="entry name" value="Cation_efflux_CTD"/>
</dbReference>
<evidence type="ECO:0000313" key="13">
    <source>
        <dbReference type="Proteomes" id="UP000266292"/>
    </source>
</evidence>
<evidence type="ECO:0000256" key="9">
    <source>
        <dbReference type="SAM" id="Phobius"/>
    </source>
</evidence>
<dbReference type="PANTHER" id="PTHR11562">
    <property type="entry name" value="CATION EFFLUX PROTEIN/ ZINC TRANSPORTER"/>
    <property type="match status" value="1"/>
</dbReference>
<dbReference type="InterPro" id="IPR050681">
    <property type="entry name" value="CDF/SLC30A"/>
</dbReference>
<name>A0A1X9YZF1_9BACT</name>
<reference evidence="13" key="1">
    <citation type="submission" date="2017-05" db="EMBL/GenBank/DDBJ databases">
        <authorList>
            <person name="Ray J."/>
            <person name="Price M."/>
            <person name="Deutschbauer A."/>
        </authorList>
    </citation>
    <scope>NUCLEOTIDE SEQUENCE [LARGE SCALE GENOMIC DNA]</scope>
    <source>
        <strain evidence="13">DSM 19842</strain>
        <plasmid evidence="13">unnamed</plasmid>
    </source>
</reference>
<dbReference type="Pfam" id="PF01545">
    <property type="entry name" value="Cation_efflux"/>
    <property type="match status" value="1"/>
</dbReference>
<dbReference type="GO" id="GO:0005385">
    <property type="term" value="F:zinc ion transmembrane transporter activity"/>
    <property type="evidence" value="ECO:0007669"/>
    <property type="project" value="TreeGrafter"/>
</dbReference>
<proteinExistence type="inferred from homology"/>
<feature type="transmembrane region" description="Helical" evidence="9">
    <location>
        <begin position="50"/>
        <end position="67"/>
    </location>
</feature>
<evidence type="ECO:0000256" key="3">
    <source>
        <dbReference type="ARBA" id="ARBA00022448"/>
    </source>
</evidence>
<sequence length="298" mass="32309">MAHGHAVSASSQNKGRLKLVLTFTLLYMIAEVVGGLLTGSLALLADAGHMLTDVGGLAFALIAIMLAERPASPERTYGYYRAEILAALANAVILIGISLYILYEAYQRFLDPPEVESKAMLLVATIGLVVNLAGMYILRKGSQESLNMKGAYFEVLSDMLTSVGVIIAGVIMWTTGWYYADPILSAGIGLFILPRTWVLLKEAVGVLLEGTPSDVNIEELRKSIAALEGVEEVHDLHVWSLTSGVNAMSAHVVVATDNSALNNEMLKRISQDVTSRFKISHTTVQLESRGYEENETHL</sequence>
<keyword evidence="13" id="KW-1185">Reference proteome</keyword>
<dbReference type="Gene3D" id="1.20.1510.10">
    <property type="entry name" value="Cation efflux protein transmembrane domain"/>
    <property type="match status" value="1"/>
</dbReference>
<feature type="domain" description="Cation efflux protein transmembrane" evidence="10">
    <location>
        <begin position="18"/>
        <end position="208"/>
    </location>
</feature>
<keyword evidence="5" id="KW-0864">Zinc transport</keyword>
<dbReference type="OrthoDB" id="9809646at2"/>
<evidence type="ECO:0000256" key="6">
    <source>
        <dbReference type="ARBA" id="ARBA00022989"/>
    </source>
</evidence>
<keyword evidence="7" id="KW-0406">Ion transport</keyword>
<evidence type="ECO:0000259" key="11">
    <source>
        <dbReference type="Pfam" id="PF16916"/>
    </source>
</evidence>